<feature type="region of interest" description="Disordered" evidence="1">
    <location>
        <begin position="39"/>
        <end position="63"/>
    </location>
</feature>
<dbReference type="AlphaFoldDB" id="A0A250VTS0"/>
<sequence length="300" mass="32771">MNPVNPESAHDWYHPNPGPTAEDLPEFVVGTEDGIRLESRAEGRGRFHKNRTRPHSEWSTDLPDDPPDLVRAIVVRGTVCGAWTTTLGLTTTPAEGLAAVDRIAAEVLVLPLGGWWREAVSTALAGTWCEQLWQTGQLPATALGVLKAEARALHHQLVPVWRPGTRAGRVLSLDADLGGLSLYDLVAPDVDLLAGTTAGVFVDECLNRVLRGLNPVEQWVVVAYASREGTTWWRRLNATGIRPRSDASLGCDQGCRILDEIAAVALRSPTGWLREGPACRGRIEKRAYARPRLEGFAWLC</sequence>
<feature type="region of interest" description="Disordered" evidence="1">
    <location>
        <begin position="1"/>
        <end position="25"/>
    </location>
</feature>
<gene>
    <name evidence="2" type="ORF">SO3561_09101</name>
</gene>
<proteinExistence type="predicted"/>
<keyword evidence="3" id="KW-1185">Reference proteome</keyword>
<protein>
    <submittedName>
        <fullName evidence="2">Uncharacterized protein</fullName>
    </submittedName>
</protein>
<evidence type="ECO:0000256" key="1">
    <source>
        <dbReference type="SAM" id="MobiDB-lite"/>
    </source>
</evidence>
<organism evidence="2 3">
    <name type="scientific">Streptomyces olivochromogenes</name>
    <dbReference type="NCBI Taxonomy" id="1963"/>
    <lineage>
        <taxon>Bacteria</taxon>
        <taxon>Bacillati</taxon>
        <taxon>Actinomycetota</taxon>
        <taxon>Actinomycetes</taxon>
        <taxon>Kitasatosporales</taxon>
        <taxon>Streptomycetaceae</taxon>
        <taxon>Streptomyces</taxon>
    </lineage>
</organism>
<evidence type="ECO:0000313" key="3">
    <source>
        <dbReference type="Proteomes" id="UP000217446"/>
    </source>
</evidence>
<dbReference type="Proteomes" id="UP000217446">
    <property type="component" value="Unassembled WGS sequence"/>
</dbReference>
<comment type="caution">
    <text evidence="2">The sequence shown here is derived from an EMBL/GenBank/DDBJ whole genome shotgun (WGS) entry which is preliminary data.</text>
</comment>
<name>A0A250VTS0_STROL</name>
<evidence type="ECO:0000313" key="2">
    <source>
        <dbReference type="EMBL" id="GAX57531.1"/>
    </source>
</evidence>
<reference evidence="3" key="1">
    <citation type="submission" date="2017-05" db="EMBL/GenBank/DDBJ databases">
        <title>Streptomyces olivochromogenes NBRC 3561 whole genome shotgun sequence.</title>
        <authorList>
            <person name="Dohra H."/>
            <person name="Kodani S."/>
        </authorList>
    </citation>
    <scope>NUCLEOTIDE SEQUENCE [LARGE SCALE GENOMIC DNA]</scope>
    <source>
        <strain evidence="3">NBRC 3561</strain>
    </source>
</reference>
<dbReference type="EMBL" id="BDQI01000037">
    <property type="protein sequence ID" value="GAX57531.1"/>
    <property type="molecule type" value="Genomic_DNA"/>
</dbReference>
<accession>A0A250VTS0</accession>
<dbReference type="RefSeq" id="WP_159064596.1">
    <property type="nucleotide sequence ID" value="NZ_BDQI01000037.1"/>
</dbReference>